<sequence length="91" mass="10008">DPPTVLVAAVSDEDYPYAVLVANLLRMSGHTVVLDVRKRSIKDNLRDATRRGFAAAVIAGAAEREGEYVVWRDLATRTERRITLAELGEGL</sequence>
<gene>
    <name evidence="5" type="ORF">C0184_15630</name>
</gene>
<dbReference type="AlphaFoldDB" id="A0A2J6WTB2"/>
<protein>
    <submittedName>
        <fullName evidence="5">ATP phosphoribosyltransferase regulatory subunit</fullName>
    </submittedName>
</protein>
<dbReference type="GO" id="GO:0016757">
    <property type="term" value="F:glycosyltransferase activity"/>
    <property type="evidence" value="ECO:0007669"/>
    <property type="project" value="UniProtKB-KW"/>
</dbReference>
<dbReference type="SUPFAM" id="SSF52954">
    <property type="entry name" value="Class II aaRS ABD-related"/>
    <property type="match status" value="1"/>
</dbReference>
<evidence type="ECO:0000259" key="4">
    <source>
        <dbReference type="Pfam" id="PF03129"/>
    </source>
</evidence>
<dbReference type="GO" id="GO:0004812">
    <property type="term" value="F:aminoacyl-tRNA ligase activity"/>
    <property type="evidence" value="ECO:0007669"/>
    <property type="project" value="UniProtKB-KW"/>
</dbReference>
<reference evidence="5 6" key="1">
    <citation type="submission" date="2018-01" db="EMBL/GenBank/DDBJ databases">
        <title>Metagenomic assembled genomes from two thermal pools in the Uzon Caldera, Kamchatka, Russia.</title>
        <authorList>
            <person name="Wilkins L."/>
            <person name="Ettinger C."/>
        </authorList>
    </citation>
    <scope>NUCLEOTIDE SEQUENCE [LARGE SCALE GENOMIC DNA]</scope>
    <source>
        <strain evidence="5">ZAV-02</strain>
    </source>
</reference>
<accession>A0A2J6WTB2</accession>
<organism evidence="5 6">
    <name type="scientific">Chloroflexus aggregans</name>
    <dbReference type="NCBI Taxonomy" id="152260"/>
    <lineage>
        <taxon>Bacteria</taxon>
        <taxon>Bacillati</taxon>
        <taxon>Chloroflexota</taxon>
        <taxon>Chloroflexia</taxon>
        <taxon>Chloroflexales</taxon>
        <taxon>Chloroflexineae</taxon>
        <taxon>Chloroflexaceae</taxon>
        <taxon>Chloroflexus</taxon>
    </lineage>
</organism>
<dbReference type="GO" id="GO:0005524">
    <property type="term" value="F:ATP binding"/>
    <property type="evidence" value="ECO:0007669"/>
    <property type="project" value="UniProtKB-KW"/>
</dbReference>
<feature type="non-terminal residue" evidence="5">
    <location>
        <position position="1"/>
    </location>
</feature>
<evidence type="ECO:0000256" key="2">
    <source>
        <dbReference type="ARBA" id="ARBA00022840"/>
    </source>
</evidence>
<feature type="domain" description="Anticodon-binding" evidence="4">
    <location>
        <begin position="5"/>
        <end position="89"/>
    </location>
</feature>
<dbReference type="GO" id="GO:0006418">
    <property type="term" value="P:tRNA aminoacylation for protein translation"/>
    <property type="evidence" value="ECO:0007669"/>
    <property type="project" value="UniProtKB-ARBA"/>
</dbReference>
<keyword evidence="5" id="KW-0328">Glycosyltransferase</keyword>
<dbReference type="EMBL" id="PNIQ01001049">
    <property type="protein sequence ID" value="PMP73859.1"/>
    <property type="molecule type" value="Genomic_DNA"/>
</dbReference>
<comment type="caution">
    <text evidence="5">The sequence shown here is derived from an EMBL/GenBank/DDBJ whole genome shotgun (WGS) entry which is preliminary data.</text>
</comment>
<dbReference type="Proteomes" id="UP000243376">
    <property type="component" value="Unassembled WGS sequence"/>
</dbReference>
<dbReference type="Gene3D" id="3.40.50.800">
    <property type="entry name" value="Anticodon-binding domain"/>
    <property type="match status" value="1"/>
</dbReference>
<evidence type="ECO:0000313" key="6">
    <source>
        <dbReference type="Proteomes" id="UP000243376"/>
    </source>
</evidence>
<proteinExistence type="predicted"/>
<evidence type="ECO:0000313" key="5">
    <source>
        <dbReference type="EMBL" id="PMP73859.1"/>
    </source>
</evidence>
<evidence type="ECO:0000256" key="3">
    <source>
        <dbReference type="ARBA" id="ARBA00023146"/>
    </source>
</evidence>
<keyword evidence="3" id="KW-0436">Ligase</keyword>
<dbReference type="Pfam" id="PF03129">
    <property type="entry name" value="HGTP_anticodon"/>
    <property type="match status" value="1"/>
</dbReference>
<dbReference type="InterPro" id="IPR004154">
    <property type="entry name" value="Anticodon-bd"/>
</dbReference>
<dbReference type="InterPro" id="IPR036621">
    <property type="entry name" value="Anticodon-bd_dom_sf"/>
</dbReference>
<keyword evidence="2" id="KW-0067">ATP-binding</keyword>
<evidence type="ECO:0000256" key="1">
    <source>
        <dbReference type="ARBA" id="ARBA00022490"/>
    </source>
</evidence>
<keyword evidence="3" id="KW-0030">Aminoacyl-tRNA synthetase</keyword>
<keyword evidence="2" id="KW-0547">Nucleotide-binding</keyword>
<keyword evidence="5" id="KW-0808">Transferase</keyword>
<keyword evidence="1" id="KW-0963">Cytoplasm</keyword>
<name>A0A2J6WTB2_9CHLR</name>